<gene>
    <name evidence="4" type="ORF">SIL82_18350</name>
</gene>
<dbReference type="EC" id="2.7.13.3" evidence="2"/>
<evidence type="ECO:0000313" key="5">
    <source>
        <dbReference type="Proteomes" id="UP001279660"/>
    </source>
</evidence>
<name>A0ABU4PQJ8_9SPHN</name>
<dbReference type="GO" id="GO:0016301">
    <property type="term" value="F:kinase activity"/>
    <property type="evidence" value="ECO:0007669"/>
    <property type="project" value="UniProtKB-KW"/>
</dbReference>
<evidence type="ECO:0000256" key="1">
    <source>
        <dbReference type="ARBA" id="ARBA00000085"/>
    </source>
</evidence>
<dbReference type="Proteomes" id="UP001279660">
    <property type="component" value="Unassembled WGS sequence"/>
</dbReference>
<dbReference type="Pfam" id="PF00512">
    <property type="entry name" value="HisKA"/>
    <property type="match status" value="1"/>
</dbReference>
<reference evidence="4 5" key="1">
    <citation type="submission" date="2023-11" db="EMBL/GenBank/DDBJ databases">
        <title>MicrobeMod: A computational toolkit for identifying prokaryotic methylation and restriction-modification with nanopore sequencing.</title>
        <authorList>
            <person name="Crits-Christoph A."/>
            <person name="Kang S.C."/>
            <person name="Lee H."/>
            <person name="Ostrov N."/>
        </authorList>
    </citation>
    <scope>NUCLEOTIDE SEQUENCE [LARGE SCALE GENOMIC DNA]</scope>
    <source>
        <strain evidence="4 5">ATCC 14820</strain>
    </source>
</reference>
<evidence type="ECO:0000313" key="4">
    <source>
        <dbReference type="EMBL" id="MDX5986224.1"/>
    </source>
</evidence>
<protein>
    <recommendedName>
        <fullName evidence="2">histidine kinase</fullName>
        <ecNumber evidence="2">2.7.13.3</ecNumber>
    </recommendedName>
</protein>
<dbReference type="InterPro" id="IPR036097">
    <property type="entry name" value="HisK_dim/P_sf"/>
</dbReference>
<evidence type="ECO:0000259" key="3">
    <source>
        <dbReference type="Pfam" id="PF00512"/>
    </source>
</evidence>
<dbReference type="CDD" id="cd00082">
    <property type="entry name" value="HisKA"/>
    <property type="match status" value="1"/>
</dbReference>
<accession>A0ABU4PQJ8</accession>
<keyword evidence="4" id="KW-0808">Transferase</keyword>
<dbReference type="SUPFAM" id="SSF47384">
    <property type="entry name" value="Homodimeric domain of signal transducing histidine kinase"/>
    <property type="match status" value="1"/>
</dbReference>
<comment type="caution">
    <text evidence="4">The sequence shown here is derived from an EMBL/GenBank/DDBJ whole genome shotgun (WGS) entry which is preliminary data.</text>
</comment>
<proteinExistence type="predicted"/>
<dbReference type="Gene3D" id="1.10.287.130">
    <property type="match status" value="1"/>
</dbReference>
<dbReference type="InterPro" id="IPR003661">
    <property type="entry name" value="HisK_dim/P_dom"/>
</dbReference>
<keyword evidence="4" id="KW-0418">Kinase</keyword>
<sequence>MTPSDANGTEGGKGEIQAASIIHEINQPLSSILSNAGAALRWLKRDHPDLAEVESSLRDIQKCAEHAAAMVRTLRNLPQP</sequence>
<feature type="domain" description="Signal transduction histidine kinase dimerisation/phosphoacceptor" evidence="3">
    <location>
        <begin position="18"/>
        <end position="77"/>
    </location>
</feature>
<keyword evidence="5" id="KW-1185">Reference proteome</keyword>
<comment type="catalytic activity">
    <reaction evidence="1">
        <text>ATP + protein L-histidine = ADP + protein N-phospho-L-histidine.</text>
        <dbReference type="EC" id="2.7.13.3"/>
    </reaction>
</comment>
<dbReference type="EMBL" id="JAWXXV010000001">
    <property type="protein sequence ID" value="MDX5986224.1"/>
    <property type="molecule type" value="Genomic_DNA"/>
</dbReference>
<evidence type="ECO:0000256" key="2">
    <source>
        <dbReference type="ARBA" id="ARBA00012438"/>
    </source>
</evidence>
<organism evidence="4 5">
    <name type="scientific">Sphingomonas echinoides</name>
    <dbReference type="NCBI Taxonomy" id="59803"/>
    <lineage>
        <taxon>Bacteria</taxon>
        <taxon>Pseudomonadati</taxon>
        <taxon>Pseudomonadota</taxon>
        <taxon>Alphaproteobacteria</taxon>
        <taxon>Sphingomonadales</taxon>
        <taxon>Sphingomonadaceae</taxon>
        <taxon>Sphingomonas</taxon>
    </lineage>
</organism>
<dbReference type="RefSeq" id="WP_010406547.1">
    <property type="nucleotide sequence ID" value="NZ_JAWXXV010000001.1"/>
</dbReference>